<dbReference type="Proteomes" id="UP000199548">
    <property type="component" value="Unassembled WGS sequence"/>
</dbReference>
<gene>
    <name evidence="2" type="ORF">SAMN05192543_107410</name>
</gene>
<protein>
    <submittedName>
        <fullName evidence="2">Uncharacterized protein</fullName>
    </submittedName>
</protein>
<dbReference type="RefSeq" id="WP_170275761.1">
    <property type="nucleotide sequence ID" value="NZ_CP041745.1"/>
</dbReference>
<keyword evidence="1" id="KW-0812">Transmembrane</keyword>
<evidence type="ECO:0000256" key="1">
    <source>
        <dbReference type="SAM" id="Phobius"/>
    </source>
</evidence>
<dbReference type="EMBL" id="FOQU01000007">
    <property type="protein sequence ID" value="SFJ49288.1"/>
    <property type="molecule type" value="Genomic_DNA"/>
</dbReference>
<accession>A0A1I3RSJ1</accession>
<organism evidence="2 3">
    <name type="scientific">Paraburkholderia megapolitana</name>
    <dbReference type="NCBI Taxonomy" id="420953"/>
    <lineage>
        <taxon>Bacteria</taxon>
        <taxon>Pseudomonadati</taxon>
        <taxon>Pseudomonadota</taxon>
        <taxon>Betaproteobacteria</taxon>
        <taxon>Burkholderiales</taxon>
        <taxon>Burkholderiaceae</taxon>
        <taxon>Paraburkholderia</taxon>
    </lineage>
</organism>
<dbReference type="AlphaFoldDB" id="A0A1I3RSJ1"/>
<dbReference type="STRING" id="420953.SAMN05192543_107410"/>
<evidence type="ECO:0000313" key="3">
    <source>
        <dbReference type="Proteomes" id="UP000199548"/>
    </source>
</evidence>
<reference evidence="2 3" key="1">
    <citation type="submission" date="2016-10" db="EMBL/GenBank/DDBJ databases">
        <authorList>
            <person name="de Groot N.N."/>
        </authorList>
    </citation>
    <scope>NUCLEOTIDE SEQUENCE [LARGE SCALE GENOMIC DNA]</scope>
    <source>
        <strain evidence="2 3">LMG 23650</strain>
    </source>
</reference>
<feature type="transmembrane region" description="Helical" evidence="1">
    <location>
        <begin position="70"/>
        <end position="95"/>
    </location>
</feature>
<sequence>MTAGTVQALVVCSTASGAVTSAGGPVSCGTDAKGNPLYLSTVQAYVVDPASAGYFDAIATPFDYTQAFGFWSVAFTSVVGLYFACLGIGTVVNFLRRA</sequence>
<proteinExistence type="predicted"/>
<evidence type="ECO:0000313" key="2">
    <source>
        <dbReference type="EMBL" id="SFJ49288.1"/>
    </source>
</evidence>
<keyword evidence="1" id="KW-0472">Membrane</keyword>
<keyword evidence="1" id="KW-1133">Transmembrane helix</keyword>
<keyword evidence="3" id="KW-1185">Reference proteome</keyword>
<name>A0A1I3RSJ1_9BURK</name>